<dbReference type="CDD" id="cd00555">
    <property type="entry name" value="Maf"/>
    <property type="match status" value="1"/>
</dbReference>
<comment type="catalytic activity">
    <reaction evidence="3">
        <text>a ribonucleoside 5'-triphosphate + H2O = a ribonucleoside 5'-phosphate + diphosphate + H(+)</text>
        <dbReference type="Rhea" id="RHEA:23996"/>
        <dbReference type="ChEBI" id="CHEBI:15377"/>
        <dbReference type="ChEBI" id="CHEBI:15378"/>
        <dbReference type="ChEBI" id="CHEBI:33019"/>
        <dbReference type="ChEBI" id="CHEBI:58043"/>
        <dbReference type="ChEBI" id="CHEBI:61557"/>
        <dbReference type="EC" id="3.6.1.9"/>
    </reaction>
</comment>
<evidence type="ECO:0000256" key="1">
    <source>
        <dbReference type="ARBA" id="ARBA00001968"/>
    </source>
</evidence>
<comment type="function">
    <text evidence="3">Nucleoside triphosphate pyrophosphatase. May have a dual role in cell division arrest and in preventing the incorporation of modified nucleotides into cellular nucleic acids.</text>
</comment>
<evidence type="ECO:0000256" key="2">
    <source>
        <dbReference type="ARBA" id="ARBA00022801"/>
    </source>
</evidence>
<comment type="cofactor">
    <cofactor evidence="1 3">
        <name>a divalent metal cation</name>
        <dbReference type="ChEBI" id="CHEBI:60240"/>
    </cofactor>
</comment>
<keyword evidence="3" id="KW-0963">Cytoplasm</keyword>
<evidence type="ECO:0000313" key="5">
    <source>
        <dbReference type="Proteomes" id="UP000444980"/>
    </source>
</evidence>
<dbReference type="RefSeq" id="WP_371864500.1">
    <property type="nucleotide sequence ID" value="NZ_BJOU01000001.1"/>
</dbReference>
<dbReference type="Proteomes" id="UP000444980">
    <property type="component" value="Unassembled WGS sequence"/>
</dbReference>
<keyword evidence="2 3" id="KW-0378">Hydrolase</keyword>
<evidence type="ECO:0000256" key="3">
    <source>
        <dbReference type="HAMAP-Rule" id="MF_00528"/>
    </source>
</evidence>
<dbReference type="GO" id="GO:0009117">
    <property type="term" value="P:nucleotide metabolic process"/>
    <property type="evidence" value="ECO:0007669"/>
    <property type="project" value="UniProtKB-KW"/>
</dbReference>
<evidence type="ECO:0000313" key="4">
    <source>
        <dbReference type="EMBL" id="GED97365.1"/>
    </source>
</evidence>
<name>A0A7I9UW45_9ACTN</name>
<keyword evidence="3" id="KW-0546">Nucleotide metabolism</keyword>
<gene>
    <name evidence="4" type="primary">maf</name>
    <name evidence="4" type="ORF">nbrc107697_14040</name>
</gene>
<comment type="caution">
    <text evidence="4">The sequence shown here is derived from an EMBL/GenBank/DDBJ whole genome shotgun (WGS) entry which is preliminary data.</text>
</comment>
<reference evidence="5" key="1">
    <citation type="submission" date="2019-06" db="EMBL/GenBank/DDBJ databases">
        <title>Gordonia isolated from sludge of a wastewater treatment plant.</title>
        <authorList>
            <person name="Tamura T."/>
            <person name="Aoyama K."/>
            <person name="Kang Y."/>
            <person name="Saito S."/>
            <person name="Akiyama N."/>
            <person name="Yazawa K."/>
            <person name="Gonoi T."/>
            <person name="Mikami Y."/>
        </authorList>
    </citation>
    <scope>NUCLEOTIDE SEQUENCE [LARGE SCALE GENOMIC DNA]</scope>
    <source>
        <strain evidence="5">NBRC 107697</strain>
    </source>
</reference>
<dbReference type="NCBIfam" id="TIGR00172">
    <property type="entry name" value="maf"/>
    <property type="match status" value="1"/>
</dbReference>
<organism evidence="4 5">
    <name type="scientific">Gordonia crocea</name>
    <dbReference type="NCBI Taxonomy" id="589162"/>
    <lineage>
        <taxon>Bacteria</taxon>
        <taxon>Bacillati</taxon>
        <taxon>Actinomycetota</taxon>
        <taxon>Actinomycetes</taxon>
        <taxon>Mycobacteriales</taxon>
        <taxon>Gordoniaceae</taxon>
        <taxon>Gordonia</taxon>
    </lineage>
</organism>
<dbReference type="EMBL" id="BJOU01000001">
    <property type="protein sequence ID" value="GED97365.1"/>
    <property type="molecule type" value="Genomic_DNA"/>
</dbReference>
<accession>A0A7I9UW45</accession>
<sequence>MTGAPAVILGSASPARLRVLRQAGVHPDVLVADIDEDALAEKLAAAPPTEIVTRLAVAKADALIPRVTASDAVLLTCDSMLHINGTLVGKPHTAEVARARWQEMSGGSGVLLTGHCVTRVVDGAPVAQAVDCESTQIRFGTVDSAAVDAYVATGEPLAVAGSFTLDGYGGWFVDGIDGDPSSVIGISLPLTRRLLARIDVDVTALWSSPSR</sequence>
<feature type="active site" description="Proton acceptor" evidence="3">
    <location>
        <position position="78"/>
    </location>
</feature>
<dbReference type="InterPro" id="IPR003697">
    <property type="entry name" value="Maf-like"/>
</dbReference>
<dbReference type="EC" id="3.6.1.9" evidence="3"/>
<comment type="similarity">
    <text evidence="3">Belongs to the Maf family.</text>
</comment>
<dbReference type="PANTHER" id="PTHR43213">
    <property type="entry name" value="BIFUNCTIONAL DTTP/UTP PYROPHOSPHATASE/METHYLTRANSFERASE PROTEIN-RELATED"/>
    <property type="match status" value="1"/>
</dbReference>
<dbReference type="HAMAP" id="MF_00528">
    <property type="entry name" value="Maf"/>
    <property type="match status" value="1"/>
</dbReference>
<comment type="subcellular location">
    <subcellularLocation>
        <location evidence="3">Cytoplasm</location>
    </subcellularLocation>
</comment>
<comment type="caution">
    <text evidence="3">Lacks conserved residue(s) required for the propagation of feature annotation.</text>
</comment>
<keyword evidence="5" id="KW-1185">Reference proteome</keyword>
<dbReference type="SUPFAM" id="SSF52972">
    <property type="entry name" value="ITPase-like"/>
    <property type="match status" value="1"/>
</dbReference>
<protein>
    <recommendedName>
        <fullName evidence="3">Nucleoside triphosphate pyrophosphatase</fullName>
        <ecNumber evidence="3">3.6.1.9</ecNumber>
    </recommendedName>
    <alternativeName>
        <fullName evidence="3">Nucleotide pyrophosphatase</fullName>
        <shortName evidence="3">Nucleotide PPase</shortName>
    </alternativeName>
</protein>
<dbReference type="PIRSF" id="PIRSF006305">
    <property type="entry name" value="Maf"/>
    <property type="match status" value="1"/>
</dbReference>
<dbReference type="GO" id="GO:0047429">
    <property type="term" value="F:nucleoside triphosphate diphosphatase activity"/>
    <property type="evidence" value="ECO:0007669"/>
    <property type="project" value="UniProtKB-EC"/>
</dbReference>
<dbReference type="GO" id="GO:0005737">
    <property type="term" value="C:cytoplasm"/>
    <property type="evidence" value="ECO:0007669"/>
    <property type="project" value="UniProtKB-SubCell"/>
</dbReference>
<dbReference type="AlphaFoldDB" id="A0A7I9UW45"/>
<proteinExistence type="inferred from homology"/>
<dbReference type="Gene3D" id="3.90.950.10">
    <property type="match status" value="1"/>
</dbReference>
<dbReference type="PANTHER" id="PTHR43213:SF5">
    <property type="entry name" value="BIFUNCTIONAL DTTP_UTP PYROPHOSPHATASE_METHYLTRANSFERASE PROTEIN-RELATED"/>
    <property type="match status" value="1"/>
</dbReference>
<dbReference type="Pfam" id="PF02545">
    <property type="entry name" value="Maf"/>
    <property type="match status" value="1"/>
</dbReference>
<comment type="catalytic activity">
    <reaction evidence="3">
        <text>a 2'-deoxyribonucleoside 5'-triphosphate + H2O = a 2'-deoxyribonucleoside 5'-phosphate + diphosphate + H(+)</text>
        <dbReference type="Rhea" id="RHEA:44644"/>
        <dbReference type="ChEBI" id="CHEBI:15377"/>
        <dbReference type="ChEBI" id="CHEBI:15378"/>
        <dbReference type="ChEBI" id="CHEBI:33019"/>
        <dbReference type="ChEBI" id="CHEBI:61560"/>
        <dbReference type="ChEBI" id="CHEBI:65317"/>
        <dbReference type="EC" id="3.6.1.9"/>
    </reaction>
</comment>
<dbReference type="InterPro" id="IPR029001">
    <property type="entry name" value="ITPase-like_fam"/>
</dbReference>